<dbReference type="AlphaFoldDB" id="A0AAE0U3I9"/>
<reference evidence="2" key="2">
    <citation type="submission" date="2023-06" db="EMBL/GenBank/DDBJ databases">
        <authorList>
            <consortium name="Lawrence Berkeley National Laboratory"/>
            <person name="Haridas S."/>
            <person name="Hensen N."/>
            <person name="Bonometti L."/>
            <person name="Westerberg I."/>
            <person name="Brannstrom I.O."/>
            <person name="Guillou S."/>
            <person name="Cros-Aarteil S."/>
            <person name="Calhoun S."/>
            <person name="Kuo A."/>
            <person name="Mondo S."/>
            <person name="Pangilinan J."/>
            <person name="Riley R."/>
            <person name="LaButti K."/>
            <person name="Andreopoulos B."/>
            <person name="Lipzen A."/>
            <person name="Chen C."/>
            <person name="Yanf M."/>
            <person name="Daum C."/>
            <person name="Ng V."/>
            <person name="Clum A."/>
            <person name="Steindorff A."/>
            <person name="Ohm R."/>
            <person name="Martin F."/>
            <person name="Silar P."/>
            <person name="Natvig D."/>
            <person name="Lalanne C."/>
            <person name="Gautier V."/>
            <person name="Ament-velasquez S.L."/>
            <person name="Kruys A."/>
            <person name="Hutchinson M.I."/>
            <person name="Powell A.J."/>
            <person name="Barry K."/>
            <person name="Miller A.N."/>
            <person name="Grigoriev I.V."/>
            <person name="Debuchy R."/>
            <person name="Gladieux P."/>
            <person name="Thoren M.H."/>
            <person name="Johannesson H."/>
        </authorList>
    </citation>
    <scope>NUCLEOTIDE SEQUENCE</scope>
    <source>
        <strain evidence="2">CBS 232.78</strain>
    </source>
</reference>
<sequence>MGPRTKTGGTASRGVNVFFCIGEIVCAAIVLGLLSRFFYLVDQGGSSDPNARLIYTAVVAGITILWSLLTIVPLAYAFWLFPIDFILLIAWLAAFIALETLTGSNTCNAFWYDAYWGYYWGRWYRVGPVGLDVNWAGCSAWRTVLAFTFIAMFIFLLQFFLGGYTG</sequence>
<proteinExistence type="predicted"/>
<accession>A0AAE0U3I9</accession>
<protein>
    <recommendedName>
        <fullName evidence="4">MARVEL domain-containing protein</fullName>
    </recommendedName>
</protein>
<feature type="transmembrane region" description="Helical" evidence="1">
    <location>
        <begin position="144"/>
        <end position="164"/>
    </location>
</feature>
<dbReference type="GO" id="GO:0016020">
    <property type="term" value="C:membrane"/>
    <property type="evidence" value="ECO:0007669"/>
    <property type="project" value="UniProtKB-SubCell"/>
</dbReference>
<evidence type="ECO:0000313" key="3">
    <source>
        <dbReference type="Proteomes" id="UP001285441"/>
    </source>
</evidence>
<dbReference type="EMBL" id="JAULSW010000002">
    <property type="protein sequence ID" value="KAK3389678.1"/>
    <property type="molecule type" value="Genomic_DNA"/>
</dbReference>
<feature type="transmembrane region" description="Helical" evidence="1">
    <location>
        <begin position="78"/>
        <end position="98"/>
    </location>
</feature>
<keyword evidence="3" id="KW-1185">Reference proteome</keyword>
<dbReference type="PANTHER" id="PTHR39608">
    <property type="entry name" value="INTEGRAL MEMBRANE PROTEIN (AFU_ORTHOLOGUE AFUA_5G08640)"/>
    <property type="match status" value="1"/>
</dbReference>
<comment type="caution">
    <text evidence="2">The sequence shown here is derived from an EMBL/GenBank/DDBJ whole genome shotgun (WGS) entry which is preliminary data.</text>
</comment>
<gene>
    <name evidence="2" type="ORF">B0H63DRAFT_102963</name>
</gene>
<evidence type="ECO:0000256" key="1">
    <source>
        <dbReference type="SAM" id="Phobius"/>
    </source>
</evidence>
<evidence type="ECO:0008006" key="4">
    <source>
        <dbReference type="Google" id="ProtNLM"/>
    </source>
</evidence>
<keyword evidence="1" id="KW-1133">Transmembrane helix</keyword>
<feature type="transmembrane region" description="Helical" evidence="1">
    <location>
        <begin position="53"/>
        <end position="72"/>
    </location>
</feature>
<keyword evidence="1" id="KW-0812">Transmembrane</keyword>
<evidence type="ECO:0000313" key="2">
    <source>
        <dbReference type="EMBL" id="KAK3389678.1"/>
    </source>
</evidence>
<reference evidence="2" key="1">
    <citation type="journal article" date="2023" name="Mol. Phylogenet. Evol.">
        <title>Genome-scale phylogeny and comparative genomics of the fungal order Sordariales.</title>
        <authorList>
            <person name="Hensen N."/>
            <person name="Bonometti L."/>
            <person name="Westerberg I."/>
            <person name="Brannstrom I.O."/>
            <person name="Guillou S."/>
            <person name="Cros-Aarteil S."/>
            <person name="Calhoun S."/>
            <person name="Haridas S."/>
            <person name="Kuo A."/>
            <person name="Mondo S."/>
            <person name="Pangilinan J."/>
            <person name="Riley R."/>
            <person name="LaButti K."/>
            <person name="Andreopoulos B."/>
            <person name="Lipzen A."/>
            <person name="Chen C."/>
            <person name="Yan M."/>
            <person name="Daum C."/>
            <person name="Ng V."/>
            <person name="Clum A."/>
            <person name="Steindorff A."/>
            <person name="Ohm R.A."/>
            <person name="Martin F."/>
            <person name="Silar P."/>
            <person name="Natvig D.O."/>
            <person name="Lalanne C."/>
            <person name="Gautier V."/>
            <person name="Ament-Velasquez S.L."/>
            <person name="Kruys A."/>
            <person name="Hutchinson M.I."/>
            <person name="Powell A.J."/>
            <person name="Barry K."/>
            <person name="Miller A.N."/>
            <person name="Grigoriev I.V."/>
            <person name="Debuchy R."/>
            <person name="Gladieux P."/>
            <person name="Hiltunen Thoren M."/>
            <person name="Johannesson H."/>
        </authorList>
    </citation>
    <scope>NUCLEOTIDE SEQUENCE</scope>
    <source>
        <strain evidence="2">CBS 232.78</strain>
    </source>
</reference>
<dbReference type="Proteomes" id="UP001285441">
    <property type="component" value="Unassembled WGS sequence"/>
</dbReference>
<feature type="transmembrane region" description="Helical" evidence="1">
    <location>
        <begin position="15"/>
        <end position="41"/>
    </location>
</feature>
<keyword evidence="1" id="KW-0472">Membrane</keyword>
<organism evidence="2 3">
    <name type="scientific">Podospora didyma</name>
    <dbReference type="NCBI Taxonomy" id="330526"/>
    <lineage>
        <taxon>Eukaryota</taxon>
        <taxon>Fungi</taxon>
        <taxon>Dikarya</taxon>
        <taxon>Ascomycota</taxon>
        <taxon>Pezizomycotina</taxon>
        <taxon>Sordariomycetes</taxon>
        <taxon>Sordariomycetidae</taxon>
        <taxon>Sordariales</taxon>
        <taxon>Podosporaceae</taxon>
        <taxon>Podospora</taxon>
    </lineage>
</organism>
<name>A0AAE0U3I9_9PEZI</name>
<dbReference type="PANTHER" id="PTHR39608:SF1">
    <property type="entry name" value="INTEGRAL MEMBRANE PROTEIN (AFU_ORTHOLOGUE AFUA_5G08640)"/>
    <property type="match status" value="1"/>
</dbReference>